<dbReference type="PANTHER" id="PTHR48100">
    <property type="entry name" value="BROAD-SPECIFICITY PHOSPHATASE YOR283W-RELATED"/>
    <property type="match status" value="1"/>
</dbReference>
<dbReference type="GO" id="GO:0005737">
    <property type="term" value="C:cytoplasm"/>
    <property type="evidence" value="ECO:0007669"/>
    <property type="project" value="TreeGrafter"/>
</dbReference>
<dbReference type="SMART" id="SM00855">
    <property type="entry name" value="PGAM"/>
    <property type="match status" value="1"/>
</dbReference>
<keyword evidence="2" id="KW-1185">Reference proteome</keyword>
<protein>
    <submittedName>
        <fullName evidence="1">Histidine phosphatase family protein</fullName>
    </submittedName>
</protein>
<dbReference type="AlphaFoldDB" id="A0AA41ZLI4"/>
<dbReference type="GO" id="GO:0016791">
    <property type="term" value="F:phosphatase activity"/>
    <property type="evidence" value="ECO:0007669"/>
    <property type="project" value="TreeGrafter"/>
</dbReference>
<dbReference type="InterPro" id="IPR050275">
    <property type="entry name" value="PGM_Phosphatase"/>
</dbReference>
<gene>
    <name evidence="1" type="ORF">OQ287_01995</name>
</gene>
<name>A0AA41ZLI4_9GAMM</name>
<dbReference type="CDD" id="cd07067">
    <property type="entry name" value="HP_PGM_like"/>
    <property type="match status" value="1"/>
</dbReference>
<organism evidence="1 2">
    <name type="scientific">Larsenimonas rhizosphaerae</name>
    <dbReference type="NCBI Taxonomy" id="2944682"/>
    <lineage>
        <taxon>Bacteria</taxon>
        <taxon>Pseudomonadati</taxon>
        <taxon>Pseudomonadota</taxon>
        <taxon>Gammaproteobacteria</taxon>
        <taxon>Oceanospirillales</taxon>
        <taxon>Halomonadaceae</taxon>
        <taxon>Larsenimonas</taxon>
    </lineage>
</organism>
<comment type="caution">
    <text evidence="1">The sequence shown here is derived from an EMBL/GenBank/DDBJ whole genome shotgun (WGS) entry which is preliminary data.</text>
</comment>
<proteinExistence type="predicted"/>
<sequence>MSLLPRPFVFVRHGETFYNRARIIAGRFDVPLTPDGEQQAINARDWLDEDWSYIAVSDMFRARKTAMLAVPNGRFHYFHGLRERNWGTLEGQAYRHPMPYVDTPEGGESWDGFRHRVLDVINTVLDQYERPLFVAHSGVFRVIRDAAIGTHEGPRVNNVSPVECVPPGRGQTRWELRPLAENAFADMTE</sequence>
<reference evidence="1" key="1">
    <citation type="submission" date="2022-11" db="EMBL/GenBank/DDBJ databases">
        <title>Larsenimonas rhizosphaerae sp. nov., isolated from a tidal mudflat.</title>
        <authorList>
            <person name="Lee S.D."/>
            <person name="Kim I.S."/>
        </authorList>
    </citation>
    <scope>NUCLEOTIDE SEQUENCE</scope>
    <source>
        <strain evidence="1">GH2-1</strain>
    </source>
</reference>
<dbReference type="InterPro" id="IPR013078">
    <property type="entry name" value="His_Pase_superF_clade-1"/>
</dbReference>
<dbReference type="Pfam" id="PF00300">
    <property type="entry name" value="His_Phos_1"/>
    <property type="match status" value="1"/>
</dbReference>
<dbReference type="InterPro" id="IPR029033">
    <property type="entry name" value="His_PPase_superfam"/>
</dbReference>
<dbReference type="EMBL" id="JAPIVE010000001">
    <property type="protein sequence ID" value="MCX2523005.1"/>
    <property type="molecule type" value="Genomic_DNA"/>
</dbReference>
<evidence type="ECO:0000313" key="2">
    <source>
        <dbReference type="Proteomes" id="UP001165678"/>
    </source>
</evidence>
<dbReference type="Proteomes" id="UP001165678">
    <property type="component" value="Unassembled WGS sequence"/>
</dbReference>
<dbReference type="SUPFAM" id="SSF53254">
    <property type="entry name" value="Phosphoglycerate mutase-like"/>
    <property type="match status" value="1"/>
</dbReference>
<dbReference type="RefSeq" id="WP_265895411.1">
    <property type="nucleotide sequence ID" value="NZ_JAPIVE010000001.1"/>
</dbReference>
<dbReference type="PANTHER" id="PTHR48100:SF1">
    <property type="entry name" value="HISTIDINE PHOSPHATASE FAMILY PROTEIN-RELATED"/>
    <property type="match status" value="1"/>
</dbReference>
<evidence type="ECO:0000313" key="1">
    <source>
        <dbReference type="EMBL" id="MCX2523005.1"/>
    </source>
</evidence>
<dbReference type="Gene3D" id="3.40.50.1240">
    <property type="entry name" value="Phosphoglycerate mutase-like"/>
    <property type="match status" value="1"/>
</dbReference>
<accession>A0AA41ZLI4</accession>